<accession>A0A7X5RKJ1</accession>
<protein>
    <submittedName>
        <fullName evidence="1">Uncharacterized protein</fullName>
    </submittedName>
</protein>
<dbReference type="Proteomes" id="UP000470213">
    <property type="component" value="Unassembled WGS sequence"/>
</dbReference>
<reference evidence="1 2" key="1">
    <citation type="submission" date="2020-01" db="EMBL/GenBank/DDBJ databases">
        <authorList>
            <person name="Chen J."/>
            <person name="Zhu S."/>
            <person name="Yang J."/>
        </authorList>
    </citation>
    <scope>NUCLEOTIDE SEQUENCE [LARGE SCALE GENOMIC DNA]</scope>
    <source>
        <strain evidence="1 2">345S023</strain>
    </source>
</reference>
<keyword evidence="2" id="KW-1185">Reference proteome</keyword>
<dbReference type="AlphaFoldDB" id="A0A7X5RKJ1"/>
<gene>
    <name evidence="1" type="ORF">GTH32_06925</name>
</gene>
<name>A0A7X5RKJ1_9ALTE</name>
<sequence>MQSDKQLLIGKVLQIKDKINAKRHRIPSDLQGEWNSLDAKTACLDSDANAIHEGQSLVKQTGFSASEPELSRILDRLDTLNKEVSVAQIPH</sequence>
<evidence type="ECO:0000313" key="2">
    <source>
        <dbReference type="Proteomes" id="UP000470213"/>
    </source>
</evidence>
<evidence type="ECO:0000313" key="1">
    <source>
        <dbReference type="EMBL" id="NDV90932.1"/>
    </source>
</evidence>
<proteinExistence type="predicted"/>
<organism evidence="1 2">
    <name type="scientific">Alteromonas profundi</name>
    <dbReference type="NCBI Taxonomy" id="2696062"/>
    <lineage>
        <taxon>Bacteria</taxon>
        <taxon>Pseudomonadati</taxon>
        <taxon>Pseudomonadota</taxon>
        <taxon>Gammaproteobacteria</taxon>
        <taxon>Alteromonadales</taxon>
        <taxon>Alteromonadaceae</taxon>
        <taxon>Alteromonas/Salinimonas group</taxon>
        <taxon>Alteromonas</taxon>
    </lineage>
</organism>
<dbReference type="EMBL" id="JAAAWN010000007">
    <property type="protein sequence ID" value="NDV90932.1"/>
    <property type="molecule type" value="Genomic_DNA"/>
</dbReference>
<comment type="caution">
    <text evidence="1">The sequence shown here is derived from an EMBL/GenBank/DDBJ whole genome shotgun (WGS) entry which is preliminary data.</text>
</comment>
<dbReference type="RefSeq" id="WP_163084522.1">
    <property type="nucleotide sequence ID" value="NZ_JAAAWN010000007.1"/>
</dbReference>